<dbReference type="EMBL" id="MU069512">
    <property type="protein sequence ID" value="KAF5840486.1"/>
    <property type="molecule type" value="Genomic_DNA"/>
</dbReference>
<evidence type="ECO:0000313" key="2">
    <source>
        <dbReference type="Proteomes" id="UP000815325"/>
    </source>
</evidence>
<evidence type="ECO:0000313" key="1">
    <source>
        <dbReference type="EMBL" id="KAF5840486.1"/>
    </source>
</evidence>
<accession>A0ABQ7H0W3</accession>
<evidence type="ECO:0008006" key="3">
    <source>
        <dbReference type="Google" id="ProtNLM"/>
    </source>
</evidence>
<reference evidence="1" key="1">
    <citation type="submission" date="2017-08" db="EMBL/GenBank/DDBJ databases">
        <authorList>
            <person name="Polle J.E."/>
            <person name="Barry K."/>
            <person name="Cushman J."/>
            <person name="Schmutz J."/>
            <person name="Tran D."/>
            <person name="Hathwaick L.T."/>
            <person name="Yim W.C."/>
            <person name="Jenkins J."/>
            <person name="Mckie-Krisberg Z.M."/>
            <person name="Prochnik S."/>
            <person name="Lindquist E."/>
            <person name="Dockter R.B."/>
            <person name="Adam C."/>
            <person name="Molina H."/>
            <person name="Bunkerborg J."/>
            <person name="Jin E."/>
            <person name="Buchheim M."/>
            <person name="Magnuson J."/>
        </authorList>
    </citation>
    <scope>NUCLEOTIDE SEQUENCE</scope>
    <source>
        <strain evidence="1">CCAP 19/18</strain>
    </source>
</reference>
<keyword evidence="2" id="KW-1185">Reference proteome</keyword>
<protein>
    <recommendedName>
        <fullName evidence="3">Encoded protein</fullName>
    </recommendedName>
</protein>
<organism evidence="1 2">
    <name type="scientific">Dunaliella salina</name>
    <name type="common">Green alga</name>
    <name type="synonym">Protococcus salinus</name>
    <dbReference type="NCBI Taxonomy" id="3046"/>
    <lineage>
        <taxon>Eukaryota</taxon>
        <taxon>Viridiplantae</taxon>
        <taxon>Chlorophyta</taxon>
        <taxon>core chlorophytes</taxon>
        <taxon>Chlorophyceae</taxon>
        <taxon>CS clade</taxon>
        <taxon>Chlamydomonadales</taxon>
        <taxon>Dunaliellaceae</taxon>
        <taxon>Dunaliella</taxon>
    </lineage>
</organism>
<sequence length="113" mass="12357">MLQLGAPRQPDGRALGTDTHRTQQGLHLPTQSPFWCSHVSLMTDCTFKTDTHRTHKGATTPPDMHESSVFGTALNRTAHQSSPFLASPPHGIEDAWEAHQAGHPVKASPNWAM</sequence>
<gene>
    <name evidence="1" type="ORF">DUNSADRAFT_16577</name>
</gene>
<dbReference type="Proteomes" id="UP000815325">
    <property type="component" value="Unassembled WGS sequence"/>
</dbReference>
<comment type="caution">
    <text evidence="1">The sequence shown here is derived from an EMBL/GenBank/DDBJ whole genome shotgun (WGS) entry which is preliminary data.</text>
</comment>
<proteinExistence type="predicted"/>
<name>A0ABQ7H0W3_DUNSA</name>